<evidence type="ECO:0000313" key="3">
    <source>
        <dbReference type="Proteomes" id="UP001374535"/>
    </source>
</evidence>
<gene>
    <name evidence="2" type="ORF">V8G54_021789</name>
</gene>
<proteinExistence type="predicted"/>
<organism evidence="2 3">
    <name type="scientific">Vigna mungo</name>
    <name type="common">Black gram</name>
    <name type="synonym">Phaseolus mungo</name>
    <dbReference type="NCBI Taxonomy" id="3915"/>
    <lineage>
        <taxon>Eukaryota</taxon>
        <taxon>Viridiplantae</taxon>
        <taxon>Streptophyta</taxon>
        <taxon>Embryophyta</taxon>
        <taxon>Tracheophyta</taxon>
        <taxon>Spermatophyta</taxon>
        <taxon>Magnoliopsida</taxon>
        <taxon>eudicotyledons</taxon>
        <taxon>Gunneridae</taxon>
        <taxon>Pentapetalae</taxon>
        <taxon>rosids</taxon>
        <taxon>fabids</taxon>
        <taxon>Fabales</taxon>
        <taxon>Fabaceae</taxon>
        <taxon>Papilionoideae</taxon>
        <taxon>50 kb inversion clade</taxon>
        <taxon>NPAAA clade</taxon>
        <taxon>indigoferoid/millettioid clade</taxon>
        <taxon>Phaseoleae</taxon>
        <taxon>Vigna</taxon>
    </lineage>
</organism>
<dbReference type="PANTHER" id="PTHR31016:SF2">
    <property type="entry name" value="OS04G0228100 PROTEIN"/>
    <property type="match status" value="1"/>
</dbReference>
<dbReference type="Proteomes" id="UP001374535">
    <property type="component" value="Chromosome 6"/>
</dbReference>
<dbReference type="PANTHER" id="PTHR31016">
    <property type="entry name" value="OS04G0228100 PROTEIN"/>
    <property type="match status" value="1"/>
</dbReference>
<name>A0AAQ3NGR7_VIGMU</name>
<feature type="compositionally biased region" description="Acidic residues" evidence="1">
    <location>
        <begin position="318"/>
        <end position="333"/>
    </location>
</feature>
<protein>
    <submittedName>
        <fullName evidence="2">Uncharacterized protein</fullName>
    </submittedName>
</protein>
<feature type="compositionally biased region" description="Basic and acidic residues" evidence="1">
    <location>
        <begin position="134"/>
        <end position="165"/>
    </location>
</feature>
<feature type="region of interest" description="Disordered" evidence="1">
    <location>
        <begin position="303"/>
        <end position="357"/>
    </location>
</feature>
<feature type="region of interest" description="Disordered" evidence="1">
    <location>
        <begin position="120"/>
        <end position="184"/>
    </location>
</feature>
<accession>A0AAQ3NGR7</accession>
<keyword evidence="3" id="KW-1185">Reference proteome</keyword>
<dbReference type="EMBL" id="CP144695">
    <property type="protein sequence ID" value="WVZ08443.1"/>
    <property type="molecule type" value="Genomic_DNA"/>
</dbReference>
<dbReference type="AlphaFoldDB" id="A0AAQ3NGR7"/>
<evidence type="ECO:0000313" key="2">
    <source>
        <dbReference type="EMBL" id="WVZ08443.1"/>
    </source>
</evidence>
<evidence type="ECO:0000256" key="1">
    <source>
        <dbReference type="SAM" id="MobiDB-lite"/>
    </source>
</evidence>
<sequence length="357" mass="39596">MSSASLVTLLKLSLPVTPSFDTPSSPLHLLPNQEGTVVMASSPPPPQFSPSSDKRFWSTLRSRVDTLLDARQPRTSSHSPKNVEGKNQLKEDSMLLMRGFDSVANTLSMLSNNLDNALQGARELGNPPTLTDIFHSKNDKVENKEDSGEKQKEESKQGMKRKLDNVDYSEESAVESQKENGKKAVDRNIKKAKNLAVSMATKAASLARELKSIKSDLCFMQERCGLLEEENRRLRDGFAKGVRPEEDDLVRLQLEALLAEKSRLANENANLVRENQCLHQLVEYHQLASQDLSESDEDSAIKGTYLDFSSPPPTIPEEAGDEEGNDDDDDDDKNGEPHTPTNDIHKFSASLDDAAKY</sequence>
<reference evidence="2 3" key="1">
    <citation type="journal article" date="2023" name="Life. Sci Alliance">
        <title>Evolutionary insights into 3D genome organization and epigenetic landscape of Vigna mungo.</title>
        <authorList>
            <person name="Junaid A."/>
            <person name="Singh B."/>
            <person name="Bhatia S."/>
        </authorList>
    </citation>
    <scope>NUCLEOTIDE SEQUENCE [LARGE SCALE GENOMIC DNA]</scope>
    <source>
        <strain evidence="2">Urdbean</strain>
    </source>
</reference>
<feature type="region of interest" description="Disordered" evidence="1">
    <location>
        <begin position="68"/>
        <end position="88"/>
    </location>
</feature>